<dbReference type="AlphaFoldDB" id="C5K9L1"/>
<feature type="transmembrane region" description="Helical" evidence="5">
    <location>
        <begin position="108"/>
        <end position="128"/>
    </location>
</feature>
<feature type="transmembrane region" description="Helical" evidence="5">
    <location>
        <begin position="134"/>
        <end position="155"/>
    </location>
</feature>
<dbReference type="Pfam" id="PF00892">
    <property type="entry name" value="EamA"/>
    <property type="match status" value="1"/>
</dbReference>
<keyword evidence="3 5" id="KW-1133">Transmembrane helix</keyword>
<dbReference type="RefSeq" id="XP_002786987.1">
    <property type="nucleotide sequence ID" value="XM_002786941.1"/>
</dbReference>
<gene>
    <name evidence="7" type="ORF">Pmar_PMAR006403</name>
</gene>
<dbReference type="InterPro" id="IPR037185">
    <property type="entry name" value="EmrE-like"/>
</dbReference>
<accession>C5K9L1</accession>
<keyword evidence="8" id="KW-1185">Reference proteome</keyword>
<evidence type="ECO:0000313" key="7">
    <source>
        <dbReference type="EMBL" id="EER18783.1"/>
    </source>
</evidence>
<evidence type="ECO:0000256" key="3">
    <source>
        <dbReference type="ARBA" id="ARBA00022989"/>
    </source>
</evidence>
<evidence type="ECO:0000256" key="4">
    <source>
        <dbReference type="ARBA" id="ARBA00023136"/>
    </source>
</evidence>
<protein>
    <submittedName>
        <fullName evidence="7">Transmembrane protein, putative</fullName>
    </submittedName>
</protein>
<comment type="subcellular location">
    <subcellularLocation>
        <location evidence="1">Membrane</location>
        <topology evidence="1">Multi-pass membrane protein</topology>
    </subcellularLocation>
</comment>
<sequence length="373" mass="39896">MANPRAFSSPTTPRSNEVELVVISRSSSSSIETNQPRTIVGPTSLLGSGLCVLSALFFSLMQVCAHLASDTFSSAQLMLGRSLIQLLVCLIACYYAGVNPVGPHGIRLVCLFRGFLGAMSNFLLYYAIGSMPVADANALFFTNPLFTMLYAVCLLREPSTKVEVCSLFLGFTGVIFVARPSFLFGSAAVPQDGGKETAVSAILASLLGALIGGFVPIVVRYVGGAVHYYVMVFYWGIAGTVMSTIVALSIPNSFQLPPFTSNTRAYQLGIIAGIFGVGTQFAFNRAMQIEKPQNCAMLRQLDVALSFVWQRIATSSPVHPLSVGGAVMIVSSTCLLLLEKILGWKETRQPREVVNVPITASRDGAAPQIIGKE</sequence>
<reference evidence="7 8" key="1">
    <citation type="submission" date="2008-07" db="EMBL/GenBank/DDBJ databases">
        <authorList>
            <person name="El-Sayed N."/>
            <person name="Caler E."/>
            <person name="Inman J."/>
            <person name="Amedeo P."/>
            <person name="Hass B."/>
            <person name="Wortman J."/>
        </authorList>
    </citation>
    <scope>NUCLEOTIDE SEQUENCE [LARGE SCALE GENOMIC DNA]</scope>
    <source>
        <strain evidence="8">ATCC 50983 / TXsc</strain>
    </source>
</reference>
<evidence type="ECO:0000256" key="5">
    <source>
        <dbReference type="SAM" id="Phobius"/>
    </source>
</evidence>
<dbReference type="Proteomes" id="UP000007800">
    <property type="component" value="Unassembled WGS sequence"/>
</dbReference>
<dbReference type="EMBL" id="GG671513">
    <property type="protein sequence ID" value="EER18783.1"/>
    <property type="molecule type" value="Genomic_DNA"/>
</dbReference>
<feature type="transmembrane region" description="Helical" evidence="5">
    <location>
        <begin position="226"/>
        <end position="250"/>
    </location>
</feature>
<dbReference type="PANTHER" id="PTHR22911">
    <property type="entry name" value="ACYL-MALONYL CONDENSING ENZYME-RELATED"/>
    <property type="match status" value="1"/>
</dbReference>
<dbReference type="OrthoDB" id="439527at2759"/>
<feature type="transmembrane region" description="Helical" evidence="5">
    <location>
        <begin position="74"/>
        <end position="96"/>
    </location>
</feature>
<feature type="transmembrane region" description="Helical" evidence="5">
    <location>
        <begin position="201"/>
        <end position="219"/>
    </location>
</feature>
<keyword evidence="2 5" id="KW-0812">Transmembrane</keyword>
<dbReference type="InterPro" id="IPR000620">
    <property type="entry name" value="EamA_dom"/>
</dbReference>
<feature type="transmembrane region" description="Helical" evidence="5">
    <location>
        <begin position="265"/>
        <end position="283"/>
    </location>
</feature>
<feature type="transmembrane region" description="Helical" evidence="5">
    <location>
        <begin position="167"/>
        <end position="189"/>
    </location>
</feature>
<dbReference type="InParanoid" id="C5K9L1"/>
<evidence type="ECO:0000259" key="6">
    <source>
        <dbReference type="Pfam" id="PF00892"/>
    </source>
</evidence>
<evidence type="ECO:0000256" key="1">
    <source>
        <dbReference type="ARBA" id="ARBA00004141"/>
    </source>
</evidence>
<proteinExistence type="predicted"/>
<dbReference type="OMA" id="PIASCYV"/>
<keyword evidence="4 5" id="KW-0472">Membrane</keyword>
<name>C5K9L1_PERM5</name>
<feature type="domain" description="EamA" evidence="6">
    <location>
        <begin position="47"/>
        <end position="178"/>
    </location>
</feature>
<organism evidence="8">
    <name type="scientific">Perkinsus marinus (strain ATCC 50983 / TXsc)</name>
    <dbReference type="NCBI Taxonomy" id="423536"/>
    <lineage>
        <taxon>Eukaryota</taxon>
        <taxon>Sar</taxon>
        <taxon>Alveolata</taxon>
        <taxon>Perkinsozoa</taxon>
        <taxon>Perkinsea</taxon>
        <taxon>Perkinsida</taxon>
        <taxon>Perkinsidae</taxon>
        <taxon>Perkinsus</taxon>
    </lineage>
</organism>
<dbReference type="SUPFAM" id="SSF103481">
    <property type="entry name" value="Multidrug resistance efflux transporter EmrE"/>
    <property type="match status" value="1"/>
</dbReference>
<feature type="transmembrane region" description="Helical" evidence="5">
    <location>
        <begin position="45"/>
        <end position="68"/>
    </location>
</feature>
<dbReference type="GO" id="GO:0016020">
    <property type="term" value="C:membrane"/>
    <property type="evidence" value="ECO:0007669"/>
    <property type="project" value="UniProtKB-SubCell"/>
</dbReference>
<evidence type="ECO:0000256" key="2">
    <source>
        <dbReference type="ARBA" id="ARBA00022692"/>
    </source>
</evidence>
<evidence type="ECO:0000313" key="8">
    <source>
        <dbReference type="Proteomes" id="UP000007800"/>
    </source>
</evidence>
<dbReference type="GeneID" id="9049102"/>
<dbReference type="PANTHER" id="PTHR22911:SF6">
    <property type="entry name" value="SOLUTE CARRIER FAMILY 35 MEMBER G1"/>
    <property type="match status" value="1"/>
</dbReference>